<protein>
    <submittedName>
        <fullName evidence="1">Uncharacterized protein</fullName>
    </submittedName>
</protein>
<evidence type="ECO:0000313" key="1">
    <source>
        <dbReference type="EMBL" id="GAE27437.1"/>
    </source>
</evidence>
<reference evidence="1" key="1">
    <citation type="journal article" date="2014" name="Genome Announc.">
        <title>Draft Genome Sequences of Three Alkaliphilic Bacillus Strains, Bacillus wakoensis JCM 9140T, Bacillus akibai JCM 9157T, and Bacillus hemicellulosilyticus JCM 9152T.</title>
        <authorList>
            <person name="Yuki M."/>
            <person name="Oshima K."/>
            <person name="Suda W."/>
            <person name="Oshida Y."/>
            <person name="Kitamura K."/>
            <person name="Iida T."/>
            <person name="Hattori M."/>
            <person name="Ohkuma M."/>
        </authorList>
    </citation>
    <scope>NUCLEOTIDE SEQUENCE [LARGE SCALE GENOMIC DNA]</scope>
    <source>
        <strain evidence="1">JCM 9140</strain>
    </source>
</reference>
<dbReference type="AlphaFoldDB" id="W4Q634"/>
<dbReference type="Proteomes" id="UP000018890">
    <property type="component" value="Unassembled WGS sequence"/>
</dbReference>
<evidence type="ECO:0000313" key="2">
    <source>
        <dbReference type="Proteomes" id="UP000018890"/>
    </source>
</evidence>
<sequence length="50" mass="5598">MKPFLVKPFRPPLNSFRWAVAKPPQPLSLEGLGLFSTVRSQPPFACSDLK</sequence>
<proteinExistence type="predicted"/>
<gene>
    <name evidence="1" type="ORF">JCM9140_3584</name>
</gene>
<organism evidence="1 2">
    <name type="scientific">Halalkalibacter wakoensis JCM 9140</name>
    <dbReference type="NCBI Taxonomy" id="1236970"/>
    <lineage>
        <taxon>Bacteria</taxon>
        <taxon>Bacillati</taxon>
        <taxon>Bacillota</taxon>
        <taxon>Bacilli</taxon>
        <taxon>Bacillales</taxon>
        <taxon>Bacillaceae</taxon>
        <taxon>Halalkalibacter</taxon>
    </lineage>
</organism>
<dbReference type="STRING" id="1236970.JCM9140_3584"/>
<name>W4Q634_9BACI</name>
<comment type="caution">
    <text evidence="1">The sequence shown here is derived from an EMBL/GenBank/DDBJ whole genome shotgun (WGS) entry which is preliminary data.</text>
</comment>
<keyword evidence="2" id="KW-1185">Reference proteome</keyword>
<accession>W4Q634</accession>
<dbReference type="EMBL" id="BAUT01000050">
    <property type="protein sequence ID" value="GAE27437.1"/>
    <property type="molecule type" value="Genomic_DNA"/>
</dbReference>